<reference evidence="1 2" key="1">
    <citation type="submission" date="2013-05" db="EMBL/GenBank/DDBJ databases">
        <title>Draft genome of the parasitic nematode Anyclostoma ceylanicum.</title>
        <authorList>
            <person name="Mitreva M."/>
        </authorList>
    </citation>
    <scope>NUCLEOTIDE SEQUENCE [LARGE SCALE GENOMIC DNA]</scope>
</reference>
<dbReference type="EMBL" id="KE126117">
    <property type="protein sequence ID" value="EPB66480.1"/>
    <property type="molecule type" value="Genomic_DNA"/>
</dbReference>
<gene>
    <name evidence="1" type="ORF">ANCCEY_14429</name>
</gene>
<protein>
    <submittedName>
        <fullName evidence="1">Uncharacterized protein</fullName>
    </submittedName>
</protein>
<sequence>MDIGRRLEEVYKGDAPVRVTDCKWHSKKPDGVRFGLAATGRNPVRIKTLKLAVALVMSQIMVVRRLKFTGKARKLSRCVPHALMQYGMDRCADMSLSAHTLKHTHRLLEYPFTMDDK</sequence>
<proteinExistence type="predicted"/>
<keyword evidence="2" id="KW-1185">Reference proteome</keyword>
<organism evidence="1 2">
    <name type="scientific">Ancylostoma ceylanicum</name>
    <dbReference type="NCBI Taxonomy" id="53326"/>
    <lineage>
        <taxon>Eukaryota</taxon>
        <taxon>Metazoa</taxon>
        <taxon>Ecdysozoa</taxon>
        <taxon>Nematoda</taxon>
        <taxon>Chromadorea</taxon>
        <taxon>Rhabditida</taxon>
        <taxon>Rhabditina</taxon>
        <taxon>Rhabditomorpha</taxon>
        <taxon>Strongyloidea</taxon>
        <taxon>Ancylostomatidae</taxon>
        <taxon>Ancylostomatinae</taxon>
        <taxon>Ancylostoma</taxon>
    </lineage>
</organism>
<dbReference type="Proteomes" id="UP000054495">
    <property type="component" value="Unassembled WGS sequence"/>
</dbReference>
<evidence type="ECO:0000313" key="2">
    <source>
        <dbReference type="Proteomes" id="UP000054495"/>
    </source>
</evidence>
<evidence type="ECO:0000313" key="1">
    <source>
        <dbReference type="EMBL" id="EPB66480.1"/>
    </source>
</evidence>
<accession>A0A0D6L549</accession>
<dbReference type="AlphaFoldDB" id="A0A0D6L549"/>
<name>A0A0D6L549_9BILA</name>